<dbReference type="OrthoDB" id="767438at2759"/>
<evidence type="ECO:0000313" key="2">
    <source>
        <dbReference type="Proteomes" id="UP000631114"/>
    </source>
</evidence>
<name>A0A835M3M5_9MAGN</name>
<dbReference type="EMBL" id="JADFTS010000004">
    <property type="protein sequence ID" value="KAF9609521.1"/>
    <property type="molecule type" value="Genomic_DNA"/>
</dbReference>
<protein>
    <submittedName>
        <fullName evidence="1">Uncharacterized protein</fullName>
    </submittedName>
</protein>
<comment type="caution">
    <text evidence="1">The sequence shown here is derived from an EMBL/GenBank/DDBJ whole genome shotgun (WGS) entry which is preliminary data.</text>
</comment>
<proteinExistence type="predicted"/>
<reference evidence="1 2" key="1">
    <citation type="submission" date="2020-10" db="EMBL/GenBank/DDBJ databases">
        <title>The Coptis chinensis genome and diversification of protoberbering-type alkaloids.</title>
        <authorList>
            <person name="Wang B."/>
            <person name="Shu S."/>
            <person name="Song C."/>
            <person name="Liu Y."/>
        </authorList>
    </citation>
    <scope>NUCLEOTIDE SEQUENCE [LARGE SCALE GENOMIC DNA]</scope>
    <source>
        <strain evidence="1">HL-2020</strain>
        <tissue evidence="1">Leaf</tissue>
    </source>
</reference>
<dbReference type="InterPro" id="IPR021916">
    <property type="entry name" value="DUF3527"/>
</dbReference>
<dbReference type="PANTHER" id="PTHR31390">
    <property type="entry name" value="EXPRESSED PROTEIN"/>
    <property type="match status" value="1"/>
</dbReference>
<dbReference type="AlphaFoldDB" id="A0A835M3M5"/>
<gene>
    <name evidence="1" type="ORF">IFM89_016882</name>
</gene>
<dbReference type="Proteomes" id="UP000631114">
    <property type="component" value="Unassembled WGS sequence"/>
</dbReference>
<dbReference type="PANTHER" id="PTHR31390:SF2">
    <property type="entry name" value="EXPRESSED PROTEIN"/>
    <property type="match status" value="1"/>
</dbReference>
<accession>A0A835M3M5</accession>
<organism evidence="1 2">
    <name type="scientific">Coptis chinensis</name>
    <dbReference type="NCBI Taxonomy" id="261450"/>
    <lineage>
        <taxon>Eukaryota</taxon>
        <taxon>Viridiplantae</taxon>
        <taxon>Streptophyta</taxon>
        <taxon>Embryophyta</taxon>
        <taxon>Tracheophyta</taxon>
        <taxon>Spermatophyta</taxon>
        <taxon>Magnoliopsida</taxon>
        <taxon>Ranunculales</taxon>
        <taxon>Ranunculaceae</taxon>
        <taxon>Coptidoideae</taxon>
        <taxon>Coptis</taxon>
    </lineage>
</organism>
<keyword evidence="2" id="KW-1185">Reference proteome</keyword>
<sequence>MDMKTGEGEETHCSLNNDRELAEKLISETASSKFKFLLGRIKAEKQLPSDSKQQLISKRCIQQSLLQSEHVTDHRIPKYLRFVNLDEKFLQHCLDLVEFRAANSLSMICSPAVPCNVAVNLRSSKQVFYDNHLEPHRNMRRNRSDLGNFVVHCPSATRSGQWILKTVDENKCGKNVLNDSLLRHLGALGSIVMRRVGLIDVKGTKDSGFMSFPSRPSLRSLQKPETGTVYVENPRSGSKSLNKHIFAISNGVSTSSDQSLSSSATFSQGTLQREWENGVPYFKYSVDDQRVVYVSKTVESEFSENMPLDCVYLFYKKKVGGKEKGTCDKSLDLAGKMNVTSSLTLCSDSDNSKVMETQCVLFGADAKEIGNIACSDHILGRTKVSVNKMVDVFRPKHLPKHNSCSQFGTESYVHEHFSWEADTSSNVGRLGAEIFQAGPPNVELAAIVLREQTHDSHQATVVGGWGLKFLQKARVGSANTSQVVPVSSEPSQESRLRGMGDCSTSMNVIIPAGAHGGPRTRNGGPSSLTERWQSGGHCDCGGWDIGCPLTVLTSRPSKEIWTNTNAEGEHNSLDLIIEGSRQGVPPSLEMVNVGNDTYNIQFQSSLSALQSFSVGVAIIHTQSHSHITKDALKQ</sequence>
<evidence type="ECO:0000313" key="1">
    <source>
        <dbReference type="EMBL" id="KAF9609521.1"/>
    </source>
</evidence>
<dbReference type="Pfam" id="PF12043">
    <property type="entry name" value="DUF3527"/>
    <property type="match status" value="1"/>
</dbReference>